<dbReference type="AlphaFoldDB" id="F2BX12"/>
<keyword evidence="5" id="KW-0732">Signal</keyword>
<dbReference type="Gene3D" id="3.30.1300.30">
    <property type="entry name" value="GSPII I/J protein-like"/>
    <property type="match status" value="1"/>
</dbReference>
<evidence type="ECO:0000256" key="5">
    <source>
        <dbReference type="ARBA" id="ARBA00022729"/>
    </source>
</evidence>
<dbReference type="HOGENOM" id="CLU_1630513_0_0_9"/>
<sequence length="162" mass="17511">AIEETKKTVEDLDVTAGKKGIEANKTAIEANKKAIDLNAAKIASMDVDTQKGIAKATALAGLHPIDMQDGDKLSFAVSAGTYKDETAIAAGAFYRPNRNIMLSFASTLENEDQAYNVGLSFKFGKEGKVEEKTTDIEQLYKLIGELQAKLAQQQAEIDALRK</sequence>
<feature type="domain" description="Trimeric autotransporter adhesin YadA-like C-terminal membrane anchor" evidence="9">
    <location>
        <begin position="68"/>
        <end position="123"/>
    </location>
</feature>
<dbReference type="Proteomes" id="UP000003503">
    <property type="component" value="Unassembled WGS sequence"/>
</dbReference>
<evidence type="ECO:0000256" key="3">
    <source>
        <dbReference type="ARBA" id="ARBA00022452"/>
    </source>
</evidence>
<keyword evidence="6" id="KW-0472">Membrane</keyword>
<keyword evidence="7" id="KW-0998">Cell outer membrane</keyword>
<feature type="coiled-coil region" evidence="8">
    <location>
        <begin position="129"/>
        <end position="156"/>
    </location>
</feature>
<accession>F2BX12</accession>
<dbReference type="RefSeq" id="WP_007556037.1">
    <property type="nucleotide sequence ID" value="NZ_GL878519.1"/>
</dbReference>
<keyword evidence="4" id="KW-0812">Transmembrane</keyword>
<evidence type="ECO:0000313" key="11">
    <source>
        <dbReference type="Proteomes" id="UP000003503"/>
    </source>
</evidence>
<feature type="non-terminal residue" evidence="10">
    <location>
        <position position="1"/>
    </location>
</feature>
<dbReference type="GO" id="GO:0009279">
    <property type="term" value="C:cell outer membrane"/>
    <property type="evidence" value="ECO:0007669"/>
    <property type="project" value="UniProtKB-SubCell"/>
</dbReference>
<dbReference type="InterPro" id="IPR045584">
    <property type="entry name" value="Pilin-like"/>
</dbReference>
<dbReference type="GO" id="GO:0009986">
    <property type="term" value="C:cell surface"/>
    <property type="evidence" value="ECO:0007669"/>
    <property type="project" value="UniProtKB-SubCell"/>
</dbReference>
<dbReference type="Pfam" id="PF03895">
    <property type="entry name" value="YadA_anchor"/>
    <property type="match status" value="1"/>
</dbReference>
<keyword evidence="11" id="KW-1185">Reference proteome</keyword>
<protein>
    <submittedName>
        <fullName evidence="10">Autotransporter adhesin</fullName>
    </submittedName>
</protein>
<proteinExistence type="predicted"/>
<evidence type="ECO:0000313" key="10">
    <source>
        <dbReference type="EMBL" id="EGF13988.1"/>
    </source>
</evidence>
<dbReference type="InterPro" id="IPR005594">
    <property type="entry name" value="YadA_C"/>
</dbReference>
<evidence type="ECO:0000256" key="2">
    <source>
        <dbReference type="ARBA" id="ARBA00004442"/>
    </source>
</evidence>
<name>F2BX12_9FIRM</name>
<evidence type="ECO:0000256" key="4">
    <source>
        <dbReference type="ARBA" id="ARBA00022692"/>
    </source>
</evidence>
<dbReference type="eggNOG" id="COG5295">
    <property type="taxonomic scope" value="Bacteria"/>
</dbReference>
<keyword evidence="3" id="KW-1134">Transmembrane beta strand</keyword>
<evidence type="ECO:0000256" key="7">
    <source>
        <dbReference type="ARBA" id="ARBA00023237"/>
    </source>
</evidence>
<evidence type="ECO:0000259" key="9">
    <source>
        <dbReference type="Pfam" id="PF03895"/>
    </source>
</evidence>
<reference evidence="10 11" key="1">
    <citation type="submission" date="2011-02" db="EMBL/GenBank/DDBJ databases">
        <authorList>
            <person name="Muzny D."/>
            <person name="Qin X."/>
            <person name="Deng J."/>
            <person name="Jiang H."/>
            <person name="Liu Y."/>
            <person name="Qu J."/>
            <person name="Song X.-Z."/>
            <person name="Zhang L."/>
            <person name="Thornton R."/>
            <person name="Coyle M."/>
            <person name="Francisco L."/>
            <person name="Jackson L."/>
            <person name="Javaid M."/>
            <person name="Korchina V."/>
            <person name="Kovar C."/>
            <person name="Mata R."/>
            <person name="Mathew T."/>
            <person name="Ngo R."/>
            <person name="Nguyen L."/>
            <person name="Nguyen N."/>
            <person name="Okwuonu G."/>
            <person name="Ongeri F."/>
            <person name="Pham C."/>
            <person name="Simmons D."/>
            <person name="Wilczek-Boney K."/>
            <person name="Hale W."/>
            <person name="Jakkamsetti A."/>
            <person name="Pham P."/>
            <person name="Ruth R."/>
            <person name="San Lucas F."/>
            <person name="Warren J."/>
            <person name="Zhang J."/>
            <person name="Zhao Z."/>
            <person name="Zhou C."/>
            <person name="Zhu D."/>
            <person name="Lee S."/>
            <person name="Bess C."/>
            <person name="Blankenburg K."/>
            <person name="Forbes L."/>
            <person name="Fu Q."/>
            <person name="Gubbala S."/>
            <person name="Hirani K."/>
            <person name="Jayaseelan J.C."/>
            <person name="Lara F."/>
            <person name="Munidasa M."/>
            <person name="Palculict T."/>
            <person name="Patil S."/>
            <person name="Pu L.-L."/>
            <person name="Saada N."/>
            <person name="Tang L."/>
            <person name="Weissenberger G."/>
            <person name="Zhu Y."/>
            <person name="Hemphill L."/>
            <person name="Shang Y."/>
            <person name="Youmans B."/>
            <person name="Ayvaz T."/>
            <person name="Ross M."/>
            <person name="Santibanez J."/>
            <person name="Aqrawi P."/>
            <person name="Gross S."/>
            <person name="Joshi V."/>
            <person name="Fowler G."/>
            <person name="Nazareth L."/>
            <person name="Reid J."/>
            <person name="Worley K."/>
            <person name="Petrosino J."/>
            <person name="Highlander S."/>
            <person name="Gibbs R."/>
        </authorList>
    </citation>
    <scope>NUCLEOTIDE SEQUENCE [LARGE SCALE GENOMIC DNA]</scope>
    <source>
        <strain evidence="10 11">DSM 19965</strain>
    </source>
</reference>
<gene>
    <name evidence="10" type="ORF">HMPREF9083_0730</name>
</gene>
<comment type="caution">
    <text evidence="10">The sequence shown here is derived from an EMBL/GenBank/DDBJ whole genome shotgun (WGS) entry which is preliminary data.</text>
</comment>
<dbReference type="EMBL" id="AFBB01000013">
    <property type="protein sequence ID" value="EGF13988.1"/>
    <property type="molecule type" value="Genomic_DNA"/>
</dbReference>
<evidence type="ECO:0000256" key="1">
    <source>
        <dbReference type="ARBA" id="ARBA00004241"/>
    </source>
</evidence>
<keyword evidence="8" id="KW-0175">Coiled coil</keyword>
<comment type="subcellular location">
    <subcellularLocation>
        <location evidence="2">Cell outer membrane</location>
    </subcellularLocation>
    <subcellularLocation>
        <location evidence="1">Cell surface</location>
    </subcellularLocation>
</comment>
<evidence type="ECO:0000256" key="6">
    <source>
        <dbReference type="ARBA" id="ARBA00023136"/>
    </source>
</evidence>
<evidence type="ECO:0000256" key="8">
    <source>
        <dbReference type="SAM" id="Coils"/>
    </source>
</evidence>
<organism evidence="10 11">
    <name type="scientific">Dialister micraerophilus DSM 19965</name>
    <dbReference type="NCBI Taxonomy" id="888062"/>
    <lineage>
        <taxon>Bacteria</taxon>
        <taxon>Bacillati</taxon>
        <taxon>Bacillota</taxon>
        <taxon>Negativicutes</taxon>
        <taxon>Veillonellales</taxon>
        <taxon>Veillonellaceae</taxon>
        <taxon>Dialister</taxon>
    </lineage>
</organism>
<dbReference type="SUPFAM" id="SSF54523">
    <property type="entry name" value="Pili subunits"/>
    <property type="match status" value="1"/>
</dbReference>